<gene>
    <name evidence="1" type="ORF">ACO22_02344</name>
</gene>
<sequence length="375" mass="42695">MVPKNEVYLEFAVVRLRDIFNTLHRMGPVIRDLKISTAIPDRISTTAFVIAFLDWAISPRSIAGDLIRVLERVDVNVMEEDADTVMHKLTMKNEAKEAVVSWARFWCLNLLFPMMDRQLLGNLPEYWSIMADIRHSVMQRDSNRCPVTGIYDTFTATNVEPQGTLAAVHIIPPRISYNKTAKTLISKFTGGQILPEHLSPENIDAMDNTLMLSTTISTLFEQYRWSICPERQGNPRFSFSVPGYHEEEHSYRLRKVADFYPPNTLSAPEDSRILFGRGPPEGGVFVLPNPSYLRLHYSLVLILEATQAGKTISRIQHAMMRSGLGRRALVFWGDEMEVFLPTIYRRGMECVLGVLQWYAEEAEAKAVRQREKGGG</sequence>
<evidence type="ECO:0000313" key="1">
    <source>
        <dbReference type="EMBL" id="ODH38443.1"/>
    </source>
</evidence>
<organism evidence="1 2">
    <name type="scientific">Paracoccidioides brasiliensis</name>
    <dbReference type="NCBI Taxonomy" id="121759"/>
    <lineage>
        <taxon>Eukaryota</taxon>
        <taxon>Fungi</taxon>
        <taxon>Dikarya</taxon>
        <taxon>Ascomycota</taxon>
        <taxon>Pezizomycotina</taxon>
        <taxon>Eurotiomycetes</taxon>
        <taxon>Eurotiomycetidae</taxon>
        <taxon>Onygenales</taxon>
        <taxon>Ajellomycetaceae</taxon>
        <taxon>Paracoccidioides</taxon>
    </lineage>
</organism>
<dbReference type="VEuPathDB" id="FungiDB:PABG_06698"/>
<accession>A0A1D2JJ27</accession>
<protein>
    <submittedName>
        <fullName evidence="1">Uncharacterized protein</fullName>
    </submittedName>
</protein>
<dbReference type="VEuPathDB" id="FungiDB:PADG_02258"/>
<dbReference type="OrthoDB" id="4192398at2759"/>
<dbReference type="Pfam" id="PF13391">
    <property type="entry name" value="HNH_2"/>
    <property type="match status" value="1"/>
</dbReference>
<proteinExistence type="predicted"/>
<dbReference type="InterPro" id="IPR003615">
    <property type="entry name" value="HNH_nuc"/>
</dbReference>
<evidence type="ECO:0000313" key="2">
    <source>
        <dbReference type="Proteomes" id="UP000242814"/>
    </source>
</evidence>
<dbReference type="AlphaFoldDB" id="A0A1D2JJ27"/>
<reference evidence="1 2" key="1">
    <citation type="submission" date="2016-06" db="EMBL/GenBank/DDBJ databases">
        <authorList>
            <person name="Kjaerup R.B."/>
            <person name="Dalgaard T.S."/>
            <person name="Juul-Madsen H.R."/>
        </authorList>
    </citation>
    <scope>NUCLEOTIDE SEQUENCE [LARGE SCALE GENOMIC DNA]</scope>
    <source>
        <strain evidence="1 2">Pb300</strain>
    </source>
</reference>
<dbReference type="Proteomes" id="UP000242814">
    <property type="component" value="Unassembled WGS sequence"/>
</dbReference>
<comment type="caution">
    <text evidence="1">The sequence shown here is derived from an EMBL/GenBank/DDBJ whole genome shotgun (WGS) entry which is preliminary data.</text>
</comment>
<dbReference type="EMBL" id="LZYO01000070">
    <property type="protein sequence ID" value="ODH38443.1"/>
    <property type="molecule type" value="Genomic_DNA"/>
</dbReference>
<name>A0A1D2JJ27_PARBR</name>